<proteinExistence type="inferred from homology"/>
<evidence type="ECO:0000256" key="8">
    <source>
        <dbReference type="RuleBase" id="RU363064"/>
    </source>
</evidence>
<keyword evidence="8" id="KW-0769">Symport</keyword>
<feature type="transmembrane region" description="Helical" evidence="8">
    <location>
        <begin position="398"/>
        <end position="416"/>
    </location>
</feature>
<dbReference type="STRING" id="1529.SAMN04487885_13126"/>
<dbReference type="RefSeq" id="WP_074846503.1">
    <property type="nucleotide sequence ID" value="NZ_FOOE01000031.1"/>
</dbReference>
<keyword evidence="4 8" id="KW-1003">Cell membrane</keyword>
<accession>A0A1I2PPJ7</accession>
<organism evidence="9 10">
    <name type="scientific">Clostridium cadaveris</name>
    <dbReference type="NCBI Taxonomy" id="1529"/>
    <lineage>
        <taxon>Bacteria</taxon>
        <taxon>Bacillati</taxon>
        <taxon>Bacillota</taxon>
        <taxon>Clostridia</taxon>
        <taxon>Eubacteriales</taxon>
        <taxon>Clostridiaceae</taxon>
        <taxon>Clostridium</taxon>
    </lineage>
</organism>
<dbReference type="Proteomes" id="UP000182135">
    <property type="component" value="Unassembled WGS sequence"/>
</dbReference>
<dbReference type="AlphaFoldDB" id="A0A1I2PPJ7"/>
<evidence type="ECO:0000313" key="10">
    <source>
        <dbReference type="Proteomes" id="UP000182135"/>
    </source>
</evidence>
<dbReference type="OrthoDB" id="9804874at2"/>
<dbReference type="InterPro" id="IPR001463">
    <property type="entry name" value="Na/Ala_symport"/>
</dbReference>
<evidence type="ECO:0000256" key="3">
    <source>
        <dbReference type="ARBA" id="ARBA00022448"/>
    </source>
</evidence>
<dbReference type="GO" id="GO:0005283">
    <property type="term" value="F:amino acid:sodium symporter activity"/>
    <property type="evidence" value="ECO:0007669"/>
    <property type="project" value="InterPro"/>
</dbReference>
<gene>
    <name evidence="9" type="ORF">SAMN04487885_13126</name>
</gene>
<dbReference type="NCBIfam" id="TIGR00835">
    <property type="entry name" value="agcS"/>
    <property type="match status" value="1"/>
</dbReference>
<feature type="transmembrane region" description="Helical" evidence="8">
    <location>
        <begin position="151"/>
        <end position="174"/>
    </location>
</feature>
<evidence type="ECO:0000256" key="1">
    <source>
        <dbReference type="ARBA" id="ARBA00004651"/>
    </source>
</evidence>
<dbReference type="eggNOG" id="COG1115">
    <property type="taxonomic scope" value="Bacteria"/>
</dbReference>
<feature type="transmembrane region" description="Helical" evidence="8">
    <location>
        <begin position="99"/>
        <end position="122"/>
    </location>
</feature>
<feature type="transmembrane region" description="Helical" evidence="8">
    <location>
        <begin position="12"/>
        <end position="30"/>
    </location>
</feature>
<feature type="transmembrane region" description="Helical" evidence="8">
    <location>
        <begin position="217"/>
        <end position="237"/>
    </location>
</feature>
<evidence type="ECO:0000256" key="7">
    <source>
        <dbReference type="ARBA" id="ARBA00023136"/>
    </source>
</evidence>
<feature type="transmembrane region" description="Helical" evidence="8">
    <location>
        <begin position="243"/>
        <end position="266"/>
    </location>
</feature>
<sequence>MTNFINALNDFIWGPPLIILMLSTGVYFTVRSGFFQIRYFKYIMQQTLGKVFKKQEDSDEKGVLNPIEAISTAIGGSVGFGNIAGVATAIAMGGPGATLWMWITAFLGMLLKQVEVTLAVYYRRTDENGDPYGGPTYYMERGLGEERNFKFWKVLAAIFGCGIFSTFFITASNYTVSEVVASTFKINQLVASLFIVVCTYLMIWKGMKFVGKVFTKLVPLMSVSYLVFGLLIIILNYKNIPHTFSLIFNGAFSGSAAVGGFVGAAVSKVISTGMARSVYSNEAGWGTSPMVHASSKTRHPIEQGLWGSFEVFIDTFVVCTITSLVVIITGEWSSGVESATLTINAFTMGLGNFGKYFLTVTMLIFGLTTSTGWYVYYEVVLRHLADKNAKLKNAILKVFKYCYPLPGFIMTAYILYVGEISIWTFVDITSGIPTFINVAVVLALSKQYFVLLKDYKARYLGVGTVDESVDIFYEDKLVREKREVA</sequence>
<dbReference type="GO" id="GO:0005886">
    <property type="term" value="C:plasma membrane"/>
    <property type="evidence" value="ECO:0007669"/>
    <property type="project" value="UniProtKB-SubCell"/>
</dbReference>
<reference evidence="9 10" key="1">
    <citation type="submission" date="2016-10" db="EMBL/GenBank/DDBJ databases">
        <authorList>
            <person name="de Groot N.N."/>
        </authorList>
    </citation>
    <scope>NUCLEOTIDE SEQUENCE [LARGE SCALE GENOMIC DNA]</scope>
    <source>
        <strain evidence="9 10">NLAE-zl-G419</strain>
    </source>
</reference>
<comment type="similarity">
    <text evidence="2 8">Belongs to the alanine or glycine:cation symporter (AGCS) (TC 2.A.25) family.</text>
</comment>
<dbReference type="EMBL" id="FOOE01000031">
    <property type="protein sequence ID" value="SFG17978.1"/>
    <property type="molecule type" value="Genomic_DNA"/>
</dbReference>
<feature type="transmembrane region" description="Helical" evidence="8">
    <location>
        <begin position="422"/>
        <end position="444"/>
    </location>
</feature>
<evidence type="ECO:0000256" key="6">
    <source>
        <dbReference type="ARBA" id="ARBA00022989"/>
    </source>
</evidence>
<feature type="transmembrane region" description="Helical" evidence="8">
    <location>
        <begin position="305"/>
        <end position="328"/>
    </location>
</feature>
<feature type="transmembrane region" description="Helical" evidence="8">
    <location>
        <begin position="69"/>
        <end position="93"/>
    </location>
</feature>
<feature type="transmembrane region" description="Helical" evidence="8">
    <location>
        <begin position="186"/>
        <end position="205"/>
    </location>
</feature>
<comment type="subcellular location">
    <subcellularLocation>
        <location evidence="1 8">Cell membrane</location>
        <topology evidence="1 8">Multi-pass membrane protein</topology>
    </subcellularLocation>
</comment>
<keyword evidence="10" id="KW-1185">Reference proteome</keyword>
<protein>
    <submittedName>
        <fullName evidence="9">Alanine or glycine:cation symporter, AGCS family</fullName>
    </submittedName>
</protein>
<feature type="transmembrane region" description="Helical" evidence="8">
    <location>
        <begin position="356"/>
        <end position="377"/>
    </location>
</feature>
<evidence type="ECO:0000256" key="5">
    <source>
        <dbReference type="ARBA" id="ARBA00022692"/>
    </source>
</evidence>
<dbReference type="PANTHER" id="PTHR30330:SF14">
    <property type="entry name" value="SODIUM_AMINO ACID (ALANINE) SYMPORTER"/>
    <property type="match status" value="1"/>
</dbReference>
<dbReference type="PRINTS" id="PR00175">
    <property type="entry name" value="NAALASMPORT"/>
</dbReference>
<keyword evidence="5 8" id="KW-0812">Transmembrane</keyword>
<keyword evidence="6 8" id="KW-1133">Transmembrane helix</keyword>
<dbReference type="Pfam" id="PF01235">
    <property type="entry name" value="Na_Ala_symp"/>
    <property type="match status" value="1"/>
</dbReference>
<name>A0A1I2PPJ7_9CLOT</name>
<keyword evidence="3 8" id="KW-0813">Transport</keyword>
<evidence type="ECO:0000256" key="4">
    <source>
        <dbReference type="ARBA" id="ARBA00022475"/>
    </source>
</evidence>
<evidence type="ECO:0000313" key="9">
    <source>
        <dbReference type="EMBL" id="SFG17978.1"/>
    </source>
</evidence>
<dbReference type="PANTHER" id="PTHR30330">
    <property type="entry name" value="AGSS FAMILY TRANSPORTER, SODIUM-ALANINE"/>
    <property type="match status" value="1"/>
</dbReference>
<keyword evidence="7 8" id="KW-0472">Membrane</keyword>
<dbReference type="Gene3D" id="1.20.1740.10">
    <property type="entry name" value="Amino acid/polyamine transporter I"/>
    <property type="match status" value="1"/>
</dbReference>
<evidence type="ECO:0000256" key="2">
    <source>
        <dbReference type="ARBA" id="ARBA00009261"/>
    </source>
</evidence>